<reference evidence="7" key="1">
    <citation type="journal article" date="2011" name="Environ. Microbiol.">
        <title>Genomic insights into the metabolic potential of the polycyclic aromatic hydrocarbon degrading sulfate-reducing Deltaproteobacterium N47.</title>
        <authorList>
            <person name="Bergmann F."/>
            <person name="Selesi D."/>
            <person name="Weinmaier T."/>
            <person name="Tischler P."/>
            <person name="Rattei T."/>
            <person name="Meckenstock R.U."/>
        </authorList>
    </citation>
    <scope>NUCLEOTIDE SEQUENCE</scope>
</reference>
<dbReference type="GO" id="GO:0016829">
    <property type="term" value="F:lyase activity"/>
    <property type="evidence" value="ECO:0007669"/>
    <property type="project" value="UniProtKB-KW"/>
</dbReference>
<gene>
    <name evidence="7" type="ORF">N47_E41710</name>
</gene>
<evidence type="ECO:0000259" key="6">
    <source>
        <dbReference type="Pfam" id="PF16889"/>
    </source>
</evidence>
<dbReference type="PANTHER" id="PTHR39210:SF1">
    <property type="entry name" value="HEPARIN-SULFATE LYASE"/>
    <property type="match status" value="1"/>
</dbReference>
<evidence type="ECO:0000256" key="1">
    <source>
        <dbReference type="ARBA" id="ARBA00004418"/>
    </source>
</evidence>
<protein>
    <submittedName>
        <fullName evidence="7">Uncharacterized protein</fullName>
    </submittedName>
</protein>
<dbReference type="Pfam" id="PF07940">
    <property type="entry name" value="Hepar_II_III_C"/>
    <property type="match status" value="1"/>
</dbReference>
<dbReference type="AlphaFoldDB" id="E1YKM6"/>
<evidence type="ECO:0000259" key="5">
    <source>
        <dbReference type="Pfam" id="PF07940"/>
    </source>
</evidence>
<dbReference type="EMBL" id="FR695877">
    <property type="protein sequence ID" value="CBX30659.1"/>
    <property type="molecule type" value="Genomic_DNA"/>
</dbReference>
<accession>E1YKM6</accession>
<dbReference type="InterPro" id="IPR008929">
    <property type="entry name" value="Chondroitin_lyas"/>
</dbReference>
<dbReference type="PANTHER" id="PTHR39210">
    <property type="entry name" value="HEPARIN-SULFATE LYASE"/>
    <property type="match status" value="1"/>
</dbReference>
<keyword evidence="3" id="KW-0574">Periplasm</keyword>
<evidence type="ECO:0000256" key="3">
    <source>
        <dbReference type="ARBA" id="ARBA00022764"/>
    </source>
</evidence>
<dbReference type="GO" id="GO:0042597">
    <property type="term" value="C:periplasmic space"/>
    <property type="evidence" value="ECO:0007669"/>
    <property type="project" value="UniProtKB-SubCell"/>
</dbReference>
<dbReference type="Gene3D" id="1.50.10.100">
    <property type="entry name" value="Chondroitin AC/alginate lyase"/>
    <property type="match status" value="1"/>
</dbReference>
<comment type="subcellular location">
    <subcellularLocation>
        <location evidence="1">Periplasm</location>
    </subcellularLocation>
</comment>
<sequence>MPSLKEYIMRLKRASMAEVFYRAKHRIENKQLRRRAFSEGLTLPVPCIPRDDWAGLLMPDIQVGVDSIEPEELLKGKIYTLNTGEDSIGQFETRWRNIFSGDIKYNGALADIRAIWEPARLQHLAKLIIAGQISQPKDVSRIEKAIRDGILDWLEKNPFLLGPHYISPMECGLRLPVFVYALITRNHWSDEDRDMLLDAVYKHGWWVAGRLSLYASLGNHTICESIGLIFAGAVYRKTAEGKKWLEKGISLLQQELSHQVMEDGGPNEQSFNYHRFVLDLYRLAAGFLEKNGLYDCTLWKPRLTKGENFLKTFMDASGNVPSIGDSDDGYALAPCVYPKRGDDDFMETRPCVTFPESGYTVIQSAKRLLFTFDHGSLGMAPLYNHGHADALSISLSVAGEQVLVDSGTYRYNGEPEWRRYFKGTRAHNTVNIDGADQAVQETGFIWSHPYKAELLSIIEKNGSIILEAGHDGYARLKHPVYHKRTVILLDASCFVIRDLFSGKGNHNFELNFHLHPDASVQSEDAWLSIRKNNAKVNTDGLVKSNIL</sequence>
<dbReference type="Pfam" id="PF16889">
    <property type="entry name" value="Hepar_II_III_N"/>
    <property type="match status" value="1"/>
</dbReference>
<keyword evidence="4" id="KW-0456">Lyase</keyword>
<name>E1YKM6_9BACT</name>
<evidence type="ECO:0000313" key="7">
    <source>
        <dbReference type="EMBL" id="CBX30659.1"/>
    </source>
</evidence>
<dbReference type="Gene3D" id="2.70.98.70">
    <property type="match status" value="1"/>
</dbReference>
<dbReference type="InterPro" id="IPR031680">
    <property type="entry name" value="Hepar_II_III_N"/>
</dbReference>
<proteinExistence type="predicted"/>
<dbReference type="InterPro" id="IPR012480">
    <property type="entry name" value="Hepar_II_III_C"/>
</dbReference>
<organism evidence="7">
    <name type="scientific">uncultured Desulfobacterium sp</name>
    <dbReference type="NCBI Taxonomy" id="201089"/>
    <lineage>
        <taxon>Bacteria</taxon>
        <taxon>Pseudomonadati</taxon>
        <taxon>Thermodesulfobacteriota</taxon>
        <taxon>Desulfobacteria</taxon>
        <taxon>Desulfobacterales</taxon>
        <taxon>Desulfobacteriaceae</taxon>
        <taxon>Desulfobacterium</taxon>
        <taxon>environmental samples</taxon>
    </lineage>
</organism>
<feature type="domain" description="Heparin-sulfate lyase N-terminal" evidence="6">
    <location>
        <begin position="167"/>
        <end position="295"/>
    </location>
</feature>
<dbReference type="CAZy" id="PL12">
    <property type="family name" value="Polysaccharide Lyase Family 12"/>
</dbReference>
<evidence type="ECO:0000256" key="4">
    <source>
        <dbReference type="ARBA" id="ARBA00023239"/>
    </source>
</evidence>
<feature type="domain" description="Heparinase II/III-like C-terminal" evidence="5">
    <location>
        <begin position="348"/>
        <end position="529"/>
    </location>
</feature>
<evidence type="ECO:0000256" key="2">
    <source>
        <dbReference type="ARBA" id="ARBA00022729"/>
    </source>
</evidence>
<dbReference type="SUPFAM" id="SSF48230">
    <property type="entry name" value="Chondroitin AC/alginate lyase"/>
    <property type="match status" value="1"/>
</dbReference>
<keyword evidence="2" id="KW-0732">Signal</keyword>